<keyword evidence="2" id="KW-1185">Reference proteome</keyword>
<evidence type="ECO:0000313" key="1">
    <source>
        <dbReference type="EnsemblProtists" id="HpaP813978"/>
    </source>
</evidence>
<accession>M4C4G0</accession>
<name>M4C4G0_HYAAE</name>
<sequence length="109" mass="12557">MGKRKRDHTIQIDCSKAFLFSAGTEAASCAQNMHESIKKSLRVAKALCREMNKEKCYLPKEVDRLANPLREIDILVTEAERTLCRDLPYALRDLEKKRKMSTRNLESTV</sequence>
<reference evidence="2" key="1">
    <citation type="journal article" date="2010" name="Science">
        <title>Signatures of adaptation to obligate biotrophy in the Hyaloperonospora arabidopsidis genome.</title>
        <authorList>
            <person name="Baxter L."/>
            <person name="Tripathy S."/>
            <person name="Ishaque N."/>
            <person name="Boot N."/>
            <person name="Cabral A."/>
            <person name="Kemen E."/>
            <person name="Thines M."/>
            <person name="Ah-Fong A."/>
            <person name="Anderson R."/>
            <person name="Badejoko W."/>
            <person name="Bittner-Eddy P."/>
            <person name="Boore J.L."/>
            <person name="Chibucos M.C."/>
            <person name="Coates M."/>
            <person name="Dehal P."/>
            <person name="Delehaunty K."/>
            <person name="Dong S."/>
            <person name="Downton P."/>
            <person name="Dumas B."/>
            <person name="Fabro G."/>
            <person name="Fronick C."/>
            <person name="Fuerstenberg S.I."/>
            <person name="Fulton L."/>
            <person name="Gaulin E."/>
            <person name="Govers F."/>
            <person name="Hughes L."/>
            <person name="Humphray S."/>
            <person name="Jiang R.H."/>
            <person name="Judelson H."/>
            <person name="Kamoun S."/>
            <person name="Kyung K."/>
            <person name="Meijer H."/>
            <person name="Minx P."/>
            <person name="Morris P."/>
            <person name="Nelson J."/>
            <person name="Phuntumart V."/>
            <person name="Qutob D."/>
            <person name="Rehmany A."/>
            <person name="Rougon-Cardoso A."/>
            <person name="Ryden P."/>
            <person name="Torto-Alalibo T."/>
            <person name="Studholme D."/>
            <person name="Wang Y."/>
            <person name="Win J."/>
            <person name="Wood J."/>
            <person name="Clifton S.W."/>
            <person name="Rogers J."/>
            <person name="Van den Ackerveken G."/>
            <person name="Jones J.D."/>
            <person name="McDowell J.M."/>
            <person name="Beynon J."/>
            <person name="Tyler B.M."/>
        </authorList>
    </citation>
    <scope>NUCLEOTIDE SEQUENCE [LARGE SCALE GENOMIC DNA]</scope>
    <source>
        <strain evidence="2">Emoy2</strain>
    </source>
</reference>
<evidence type="ECO:0000313" key="2">
    <source>
        <dbReference type="Proteomes" id="UP000011713"/>
    </source>
</evidence>
<proteinExistence type="predicted"/>
<dbReference type="EnsemblProtists" id="HpaT813978">
    <property type="protein sequence ID" value="HpaP813978"/>
    <property type="gene ID" value="HpaG813978"/>
</dbReference>
<dbReference type="InParanoid" id="M4C4G0"/>
<organism evidence="1 2">
    <name type="scientific">Hyaloperonospora arabidopsidis (strain Emoy2)</name>
    <name type="common">Downy mildew agent</name>
    <name type="synonym">Peronospora arabidopsidis</name>
    <dbReference type="NCBI Taxonomy" id="559515"/>
    <lineage>
        <taxon>Eukaryota</taxon>
        <taxon>Sar</taxon>
        <taxon>Stramenopiles</taxon>
        <taxon>Oomycota</taxon>
        <taxon>Peronosporomycetes</taxon>
        <taxon>Peronosporales</taxon>
        <taxon>Peronosporaceae</taxon>
        <taxon>Hyaloperonospora</taxon>
    </lineage>
</organism>
<dbReference type="Proteomes" id="UP000011713">
    <property type="component" value="Unassembled WGS sequence"/>
</dbReference>
<protein>
    <submittedName>
        <fullName evidence="1">Uncharacterized protein</fullName>
    </submittedName>
</protein>
<dbReference type="EMBL" id="ABWE02003081">
    <property type="status" value="NOT_ANNOTATED_CDS"/>
    <property type="molecule type" value="Genomic_DNA"/>
</dbReference>
<dbReference type="VEuPathDB" id="FungiDB:HpaG813978"/>
<dbReference type="HOGENOM" id="CLU_2189026_0_0_1"/>
<dbReference type="AlphaFoldDB" id="M4C4G0"/>
<reference evidence="1" key="2">
    <citation type="submission" date="2015-06" db="UniProtKB">
        <authorList>
            <consortium name="EnsemblProtists"/>
        </authorList>
    </citation>
    <scope>IDENTIFICATION</scope>
    <source>
        <strain evidence="1">Emoy2</strain>
    </source>
</reference>